<evidence type="ECO:0000256" key="3">
    <source>
        <dbReference type="ARBA" id="ARBA00022801"/>
    </source>
</evidence>
<dbReference type="InterPro" id="IPR003785">
    <property type="entry name" value="Creatininase/forma_Hydrolase"/>
</dbReference>
<dbReference type="GO" id="GO:0046872">
    <property type="term" value="F:metal ion binding"/>
    <property type="evidence" value="ECO:0007669"/>
    <property type="project" value="UniProtKB-KW"/>
</dbReference>
<evidence type="ECO:0000256" key="4">
    <source>
        <dbReference type="ARBA" id="ARBA00022833"/>
    </source>
</evidence>
<dbReference type="InterPro" id="IPR024087">
    <property type="entry name" value="Creatininase-like_sf"/>
</dbReference>
<evidence type="ECO:0000256" key="5">
    <source>
        <dbReference type="ARBA" id="ARBA00024029"/>
    </source>
</evidence>
<comment type="cofactor">
    <cofactor evidence="1">
        <name>Zn(2+)</name>
        <dbReference type="ChEBI" id="CHEBI:29105"/>
    </cofactor>
</comment>
<evidence type="ECO:0000313" key="7">
    <source>
        <dbReference type="Proteomes" id="UP000320209"/>
    </source>
</evidence>
<dbReference type="NCBIfam" id="TIGR03964">
    <property type="entry name" value="mycofact_creat"/>
    <property type="match status" value="1"/>
</dbReference>
<dbReference type="AlphaFoldDB" id="A0A543A4V8"/>
<dbReference type="Pfam" id="PF02633">
    <property type="entry name" value="Creatininase"/>
    <property type="match status" value="1"/>
</dbReference>
<dbReference type="Proteomes" id="UP000320209">
    <property type="component" value="Unassembled WGS sequence"/>
</dbReference>
<protein>
    <submittedName>
        <fullName evidence="6">Creatinine amidohydrolase</fullName>
    </submittedName>
</protein>
<keyword evidence="4" id="KW-0862">Zinc</keyword>
<keyword evidence="7" id="KW-1185">Reference proteome</keyword>
<dbReference type="InterPro" id="IPR023871">
    <property type="entry name" value="MftE"/>
</dbReference>
<sequence>MELAHATWPEVGEDVEVVVVPTGSCEQHGPHLPFATDAAVAAAVAERTVTRLVAAGVHAVLAPALPYGASGEHEHFPGTVDIGHDALHSVVLELGRSISRWADRIVFVNGHGGNAPAVASAVRRLVYEGRDAAWIPCEVAGGDAHAGRTETSLVSALAPGDVRHERAEAGATEPVDLLLPMLRAGGVRAVSPNGVLGDPAGASAQEGERLLSELVDAAADAVLIGRADGAGRLRVAASV</sequence>
<dbReference type="RefSeq" id="WP_141779657.1">
    <property type="nucleotide sequence ID" value="NZ_VFOV01000001.1"/>
</dbReference>
<dbReference type="OrthoDB" id="9801445at2"/>
<accession>A0A543A4V8</accession>
<keyword evidence="2" id="KW-0479">Metal-binding</keyword>
<comment type="caution">
    <text evidence="6">The sequence shown here is derived from an EMBL/GenBank/DDBJ whole genome shotgun (WGS) entry which is preliminary data.</text>
</comment>
<dbReference type="PANTHER" id="PTHR35005:SF1">
    <property type="entry name" value="2-AMINO-5-FORMYLAMINO-6-RIBOSYLAMINOPYRIMIDIN-4(3H)-ONE 5'-MONOPHOSPHATE DEFORMYLASE"/>
    <property type="match status" value="1"/>
</dbReference>
<evidence type="ECO:0000256" key="2">
    <source>
        <dbReference type="ARBA" id="ARBA00022723"/>
    </source>
</evidence>
<dbReference type="SUPFAM" id="SSF102215">
    <property type="entry name" value="Creatininase"/>
    <property type="match status" value="1"/>
</dbReference>
<reference evidence="6 7" key="1">
    <citation type="submission" date="2019-06" db="EMBL/GenBank/DDBJ databases">
        <title>Sequencing the genomes of 1000 actinobacteria strains.</title>
        <authorList>
            <person name="Klenk H.-P."/>
        </authorList>
    </citation>
    <scope>NUCLEOTIDE SEQUENCE [LARGE SCALE GENOMIC DNA]</scope>
    <source>
        <strain evidence="6 7">DSM 25218</strain>
    </source>
</reference>
<dbReference type="PANTHER" id="PTHR35005">
    <property type="entry name" value="3-DEHYDRO-SCYLLO-INOSOSE HYDROLASE"/>
    <property type="match status" value="1"/>
</dbReference>
<gene>
    <name evidence="6" type="ORF">FB381_1448</name>
</gene>
<dbReference type="EMBL" id="VFOV01000001">
    <property type="protein sequence ID" value="TQL67567.1"/>
    <property type="molecule type" value="Genomic_DNA"/>
</dbReference>
<keyword evidence="3 6" id="KW-0378">Hydrolase</keyword>
<dbReference type="GO" id="GO:0009231">
    <property type="term" value="P:riboflavin biosynthetic process"/>
    <property type="evidence" value="ECO:0007669"/>
    <property type="project" value="TreeGrafter"/>
</dbReference>
<organism evidence="6 7">
    <name type="scientific">Nocardioides albertanoniae</name>
    <dbReference type="NCBI Taxonomy" id="1175486"/>
    <lineage>
        <taxon>Bacteria</taxon>
        <taxon>Bacillati</taxon>
        <taxon>Actinomycetota</taxon>
        <taxon>Actinomycetes</taxon>
        <taxon>Propionibacteriales</taxon>
        <taxon>Nocardioidaceae</taxon>
        <taxon>Nocardioides</taxon>
    </lineage>
</organism>
<name>A0A543A4V8_9ACTN</name>
<proteinExistence type="inferred from homology"/>
<evidence type="ECO:0000256" key="1">
    <source>
        <dbReference type="ARBA" id="ARBA00001947"/>
    </source>
</evidence>
<comment type="similarity">
    <text evidence="5">Belongs to the creatininase superfamily.</text>
</comment>
<dbReference type="Gene3D" id="3.40.50.10310">
    <property type="entry name" value="Creatininase"/>
    <property type="match status" value="1"/>
</dbReference>
<dbReference type="GO" id="GO:0016811">
    <property type="term" value="F:hydrolase activity, acting on carbon-nitrogen (but not peptide) bonds, in linear amides"/>
    <property type="evidence" value="ECO:0007669"/>
    <property type="project" value="TreeGrafter"/>
</dbReference>
<evidence type="ECO:0000313" key="6">
    <source>
        <dbReference type="EMBL" id="TQL67567.1"/>
    </source>
</evidence>